<name>A0A9W8P416_9AGAR</name>
<dbReference type="Proteomes" id="UP001142393">
    <property type="component" value="Unassembled WGS sequence"/>
</dbReference>
<gene>
    <name evidence="6" type="ORF">DFH05DRAFT_1523090</name>
</gene>
<feature type="domain" description="MYND-type" evidence="5">
    <location>
        <begin position="64"/>
        <end position="103"/>
    </location>
</feature>
<organism evidence="6 7">
    <name type="scientific">Lentinula detonsa</name>
    <dbReference type="NCBI Taxonomy" id="2804962"/>
    <lineage>
        <taxon>Eukaryota</taxon>
        <taxon>Fungi</taxon>
        <taxon>Dikarya</taxon>
        <taxon>Basidiomycota</taxon>
        <taxon>Agaricomycotina</taxon>
        <taxon>Agaricomycetes</taxon>
        <taxon>Agaricomycetidae</taxon>
        <taxon>Agaricales</taxon>
        <taxon>Marasmiineae</taxon>
        <taxon>Omphalotaceae</taxon>
        <taxon>Lentinula</taxon>
    </lineage>
</organism>
<dbReference type="Gene3D" id="6.10.140.2220">
    <property type="match status" value="1"/>
</dbReference>
<dbReference type="SUPFAM" id="SSF144232">
    <property type="entry name" value="HIT/MYND zinc finger-like"/>
    <property type="match status" value="1"/>
</dbReference>
<dbReference type="PROSITE" id="PS50865">
    <property type="entry name" value="ZF_MYND_2"/>
    <property type="match status" value="1"/>
</dbReference>
<comment type="caution">
    <text evidence="6">The sequence shown here is derived from an EMBL/GenBank/DDBJ whole genome shotgun (WGS) entry which is preliminary data.</text>
</comment>
<evidence type="ECO:0000256" key="4">
    <source>
        <dbReference type="PROSITE-ProRule" id="PRU00134"/>
    </source>
</evidence>
<keyword evidence="3" id="KW-0862">Zinc</keyword>
<evidence type="ECO:0000313" key="7">
    <source>
        <dbReference type="Proteomes" id="UP001142393"/>
    </source>
</evidence>
<dbReference type="EMBL" id="JANVFU010000004">
    <property type="protein sequence ID" value="KAJ3746501.1"/>
    <property type="molecule type" value="Genomic_DNA"/>
</dbReference>
<accession>A0A9W8P416</accession>
<evidence type="ECO:0000259" key="5">
    <source>
        <dbReference type="PROSITE" id="PS50865"/>
    </source>
</evidence>
<evidence type="ECO:0000313" key="6">
    <source>
        <dbReference type="EMBL" id="KAJ3746501.1"/>
    </source>
</evidence>
<protein>
    <recommendedName>
        <fullName evidence="5">MYND-type domain-containing protein</fullName>
    </recommendedName>
</protein>
<dbReference type="Pfam" id="PF01753">
    <property type="entry name" value="zf-MYND"/>
    <property type="match status" value="1"/>
</dbReference>
<reference evidence="6 7" key="1">
    <citation type="journal article" date="2023" name="Proc. Natl. Acad. Sci. U.S.A.">
        <title>A global phylogenomic analysis of the shiitake genus Lentinula.</title>
        <authorList>
            <person name="Sierra-Patev S."/>
            <person name="Min B."/>
            <person name="Naranjo-Ortiz M."/>
            <person name="Looney B."/>
            <person name="Konkel Z."/>
            <person name="Slot J.C."/>
            <person name="Sakamoto Y."/>
            <person name="Steenwyk J.L."/>
            <person name="Rokas A."/>
            <person name="Carro J."/>
            <person name="Camarero S."/>
            <person name="Ferreira P."/>
            <person name="Molpeceres G."/>
            <person name="Ruiz-Duenas F.J."/>
            <person name="Serrano A."/>
            <person name="Henrissat B."/>
            <person name="Drula E."/>
            <person name="Hughes K.W."/>
            <person name="Mata J.L."/>
            <person name="Ishikawa N.K."/>
            <person name="Vargas-Isla R."/>
            <person name="Ushijima S."/>
            <person name="Smith C.A."/>
            <person name="Donoghue J."/>
            <person name="Ahrendt S."/>
            <person name="Andreopoulos W."/>
            <person name="He G."/>
            <person name="LaButti K."/>
            <person name="Lipzen A."/>
            <person name="Ng V."/>
            <person name="Riley R."/>
            <person name="Sandor L."/>
            <person name="Barry K."/>
            <person name="Martinez A.T."/>
            <person name="Xiao Y."/>
            <person name="Gibbons J.G."/>
            <person name="Terashima K."/>
            <person name="Grigoriev I.V."/>
            <person name="Hibbett D."/>
        </authorList>
    </citation>
    <scope>NUCLEOTIDE SEQUENCE [LARGE SCALE GENOMIC DNA]</scope>
    <source>
        <strain evidence="6 7">TFB7810</strain>
    </source>
</reference>
<sequence>MASNTDSNTHPIHVRVEHDSQGHELIMFRNPEISKLIQKDIQESAKDRKEILRNLPIQCSNPSCKGTTRRSDLMQCARCKTINVRYCSRACQKAHWPEHKKTCSVTPRTIISFTLRMVEHACAITRFQHMLIVSAIYMLDLTSNPATADDHFIIVPVTMSPADIMMLLRDPSHPMDHELGLAVGHFLVVNQNHVPKKVLGMKEGVLRSKPVVGVPMVTFLCVAYERNEDQAAKIDENTTFLMQILPIPAEYLIQARMGMTMELRSAMQGFHKFTITKENLNQLWDGFNNDVRNDKRNQMKLRGFESNSK</sequence>
<keyword evidence="1" id="KW-0479">Metal-binding</keyword>
<keyword evidence="2 4" id="KW-0863">Zinc-finger</keyword>
<evidence type="ECO:0000256" key="1">
    <source>
        <dbReference type="ARBA" id="ARBA00022723"/>
    </source>
</evidence>
<dbReference type="GO" id="GO:0008270">
    <property type="term" value="F:zinc ion binding"/>
    <property type="evidence" value="ECO:0007669"/>
    <property type="project" value="UniProtKB-KW"/>
</dbReference>
<evidence type="ECO:0000256" key="2">
    <source>
        <dbReference type="ARBA" id="ARBA00022771"/>
    </source>
</evidence>
<dbReference type="AlphaFoldDB" id="A0A9W8P416"/>
<proteinExistence type="predicted"/>
<keyword evidence="7" id="KW-1185">Reference proteome</keyword>
<evidence type="ECO:0000256" key="3">
    <source>
        <dbReference type="ARBA" id="ARBA00022833"/>
    </source>
</evidence>
<dbReference type="InterPro" id="IPR002893">
    <property type="entry name" value="Znf_MYND"/>
</dbReference>